<proteinExistence type="predicted"/>
<reference evidence="1" key="1">
    <citation type="submission" date="2016-03" db="EMBL/GenBank/DDBJ databases">
        <authorList>
            <person name="Ploux O."/>
        </authorList>
    </citation>
    <scope>NUCLEOTIDE SEQUENCE</scope>
    <source>
        <strain evidence="1">UC10</strain>
    </source>
</reference>
<evidence type="ECO:0000313" key="1">
    <source>
        <dbReference type="EMBL" id="SBV34118.1"/>
    </source>
</evidence>
<name>A0A1Y5PVU0_9SPHN</name>
<sequence>MADMSSRRAASAVQIAADGEPVYVVRSGGVYRRVRARDVGNGLFLINEPVRDVRISDVRVAGGYRVIENTAAPDLVAAGVAGLHVRGARASGLERSFARIRYDSHHGVIEDVSASGTLATGSTDLPVGIGFADTAHDFRIERCFMRGFQWKRRDRQYWNGDGFSTERGNARFLFRQCAAWDNSDGGFDLKSTETLLDDCTSGRNARNFRLWSSIRATRLISIDPIKIGGIGDTNHFSIMAVKGASEPLVITIDHLVVKSDRGWPIFDVHNGPAQIIIGSHDIQVPPGTPLVRSRSGGTVPGGVYFKGDPPKL</sequence>
<dbReference type="EMBL" id="LT598653">
    <property type="protein sequence ID" value="SBV34118.1"/>
    <property type="molecule type" value="Genomic_DNA"/>
</dbReference>
<organism evidence="1">
    <name type="scientific">uncultured Sphingopyxis sp</name>
    <dbReference type="NCBI Taxonomy" id="310581"/>
    <lineage>
        <taxon>Bacteria</taxon>
        <taxon>Pseudomonadati</taxon>
        <taxon>Pseudomonadota</taxon>
        <taxon>Alphaproteobacteria</taxon>
        <taxon>Sphingomonadales</taxon>
        <taxon>Sphingomonadaceae</taxon>
        <taxon>Sphingopyxis</taxon>
        <taxon>environmental samples</taxon>
    </lineage>
</organism>
<protein>
    <recommendedName>
        <fullName evidence="2">Right handed beta helix domain-containing protein</fullName>
    </recommendedName>
</protein>
<evidence type="ECO:0008006" key="2">
    <source>
        <dbReference type="Google" id="ProtNLM"/>
    </source>
</evidence>
<dbReference type="InterPro" id="IPR012334">
    <property type="entry name" value="Pectin_lyas_fold"/>
</dbReference>
<dbReference type="KEGG" id="sphu:SPPYR_2998"/>
<dbReference type="InterPro" id="IPR011050">
    <property type="entry name" value="Pectin_lyase_fold/virulence"/>
</dbReference>
<dbReference type="RefSeq" id="WP_295320709.1">
    <property type="nucleotide sequence ID" value="NZ_LT598653.1"/>
</dbReference>
<dbReference type="Gene3D" id="2.160.20.10">
    <property type="entry name" value="Single-stranded right-handed beta-helix, Pectin lyase-like"/>
    <property type="match status" value="1"/>
</dbReference>
<accession>A0A1Y5PVU0</accession>
<dbReference type="SUPFAM" id="SSF51126">
    <property type="entry name" value="Pectin lyase-like"/>
    <property type="match status" value="1"/>
</dbReference>
<gene>
    <name evidence="1" type="ORF">SPPYR_2998</name>
</gene>
<dbReference type="AlphaFoldDB" id="A0A1Y5PVU0"/>